<reference evidence="7 8" key="1">
    <citation type="journal article" date="2014" name="BMC Genomics">
        <title>Comparative genomics of the major fungal agents of human and animal Sporotrichosis: Sporothrix schenckii and Sporothrix brasiliensis.</title>
        <authorList>
            <person name="Teixeira M.M."/>
            <person name="de Almeida L.G."/>
            <person name="Kubitschek-Barreira P."/>
            <person name="Alves F.L."/>
            <person name="Kioshima E.S."/>
            <person name="Abadio A.K."/>
            <person name="Fernandes L."/>
            <person name="Derengowski L.S."/>
            <person name="Ferreira K.S."/>
            <person name="Souza R.C."/>
            <person name="Ruiz J.C."/>
            <person name="de Andrade N.C."/>
            <person name="Paes H.C."/>
            <person name="Nicola A.M."/>
            <person name="Albuquerque P."/>
            <person name="Gerber A.L."/>
            <person name="Martins V.P."/>
            <person name="Peconick L.D."/>
            <person name="Neto A.V."/>
            <person name="Chaucanez C.B."/>
            <person name="Silva P.A."/>
            <person name="Cunha O.L."/>
            <person name="de Oliveira F.F."/>
            <person name="dos Santos T.C."/>
            <person name="Barros A.L."/>
            <person name="Soares M.A."/>
            <person name="de Oliveira L.M."/>
            <person name="Marini M.M."/>
            <person name="Villalobos-Duno H."/>
            <person name="Cunha M.M."/>
            <person name="de Hoog S."/>
            <person name="da Silveira J.F."/>
            <person name="Henrissat B."/>
            <person name="Nino-Vega G.A."/>
            <person name="Cisalpino P.S."/>
            <person name="Mora-Montes H.M."/>
            <person name="Almeida S.R."/>
            <person name="Stajich J.E."/>
            <person name="Lopes-Bezerra L.M."/>
            <person name="Vasconcelos A.T."/>
            <person name="Felipe M.S."/>
        </authorList>
    </citation>
    <scope>NUCLEOTIDE SEQUENCE [LARGE SCALE GENOMIC DNA]</scope>
    <source>
        <strain evidence="7 8">1099-18</strain>
    </source>
</reference>
<dbReference type="PANTHER" id="PTHR23507">
    <property type="entry name" value="ZGC:174356"/>
    <property type="match status" value="1"/>
</dbReference>
<evidence type="ECO:0000256" key="2">
    <source>
        <dbReference type="ARBA" id="ARBA00022692"/>
    </source>
</evidence>
<dbReference type="InterPro" id="IPR036259">
    <property type="entry name" value="MFS_trans_sf"/>
</dbReference>
<gene>
    <name evidence="7" type="ORF">SPSK_00504</name>
</gene>
<evidence type="ECO:0000256" key="5">
    <source>
        <dbReference type="SAM" id="Phobius"/>
    </source>
</evidence>
<dbReference type="InterPro" id="IPR011701">
    <property type="entry name" value="MFS"/>
</dbReference>
<feature type="transmembrane region" description="Helical" evidence="5">
    <location>
        <begin position="453"/>
        <end position="477"/>
    </location>
</feature>
<feature type="transmembrane region" description="Helical" evidence="5">
    <location>
        <begin position="247"/>
        <end position="265"/>
    </location>
</feature>
<evidence type="ECO:0000313" key="8">
    <source>
        <dbReference type="Proteomes" id="UP000033710"/>
    </source>
</evidence>
<feature type="domain" description="Major facilitator superfamily (MFS) profile" evidence="6">
    <location>
        <begin position="59"/>
        <end position="512"/>
    </location>
</feature>
<dbReference type="EMBL" id="AXCR01000012">
    <property type="protein sequence ID" value="KJR79943.1"/>
    <property type="molecule type" value="Genomic_DNA"/>
</dbReference>
<dbReference type="InterPro" id="IPR020846">
    <property type="entry name" value="MFS_dom"/>
</dbReference>
<dbReference type="SUPFAM" id="SSF103473">
    <property type="entry name" value="MFS general substrate transporter"/>
    <property type="match status" value="1"/>
</dbReference>
<evidence type="ECO:0000256" key="3">
    <source>
        <dbReference type="ARBA" id="ARBA00022989"/>
    </source>
</evidence>
<evidence type="ECO:0000259" key="6">
    <source>
        <dbReference type="PROSITE" id="PS50850"/>
    </source>
</evidence>
<feature type="transmembrane region" description="Helical" evidence="5">
    <location>
        <begin position="361"/>
        <end position="383"/>
    </location>
</feature>
<keyword evidence="2 5" id="KW-0812">Transmembrane</keyword>
<comment type="subcellular location">
    <subcellularLocation>
        <location evidence="1">Membrane</location>
        <topology evidence="1">Multi-pass membrane protein</topology>
    </subcellularLocation>
</comment>
<evidence type="ECO:0000256" key="4">
    <source>
        <dbReference type="ARBA" id="ARBA00023136"/>
    </source>
</evidence>
<keyword evidence="4 5" id="KW-0472">Membrane</keyword>
<feature type="transmembrane region" description="Helical" evidence="5">
    <location>
        <begin position="489"/>
        <end position="510"/>
    </location>
</feature>
<feature type="transmembrane region" description="Helical" evidence="5">
    <location>
        <begin position="51"/>
        <end position="69"/>
    </location>
</feature>
<dbReference type="OrthoDB" id="194139at2759"/>
<feature type="transmembrane region" description="Helical" evidence="5">
    <location>
        <begin position="180"/>
        <end position="203"/>
    </location>
</feature>
<dbReference type="Pfam" id="PF07690">
    <property type="entry name" value="MFS_1"/>
    <property type="match status" value="1"/>
</dbReference>
<dbReference type="AlphaFoldDB" id="A0A0F2LQZ0"/>
<dbReference type="GeneID" id="27662749"/>
<accession>A0A0F2LQZ0</accession>
<feature type="transmembrane region" description="Helical" evidence="5">
    <location>
        <begin position="317"/>
        <end position="341"/>
    </location>
</feature>
<dbReference type="KEGG" id="ssck:SPSK_00504"/>
<dbReference type="PANTHER" id="PTHR23507:SF1">
    <property type="entry name" value="FI18259P1-RELATED"/>
    <property type="match status" value="1"/>
</dbReference>
<name>A0A0F2LQZ0_SPOSC</name>
<feature type="transmembrane region" description="Helical" evidence="5">
    <location>
        <begin position="149"/>
        <end position="168"/>
    </location>
</feature>
<evidence type="ECO:0000313" key="7">
    <source>
        <dbReference type="EMBL" id="KJR79943.1"/>
    </source>
</evidence>
<dbReference type="VEuPathDB" id="FungiDB:SPSK_00504"/>
<feature type="transmembrane region" description="Helical" evidence="5">
    <location>
        <begin position="420"/>
        <end position="441"/>
    </location>
</feature>
<dbReference type="Gene3D" id="1.20.1250.20">
    <property type="entry name" value="MFS general substrate transporter like domains"/>
    <property type="match status" value="1"/>
</dbReference>
<keyword evidence="3 5" id="KW-1133">Transmembrane helix</keyword>
<reference evidence="7 8" key="2">
    <citation type="journal article" date="2015" name="Eukaryot. Cell">
        <title>Asexual propagation of a virulent clone complex in a human and feline outbreak of sporotrichosis.</title>
        <authorList>
            <person name="Teixeira Mde M."/>
            <person name="Rodrigues A.M."/>
            <person name="Tsui C.K."/>
            <person name="de Almeida L.G."/>
            <person name="Van Diepeningen A.D."/>
            <person name="van den Ende B.G."/>
            <person name="Fernandes G.F."/>
            <person name="Kano R."/>
            <person name="Hamelin R.C."/>
            <person name="Lopes-Bezerra L.M."/>
            <person name="Vasconcelos A.T."/>
            <person name="de Hoog S."/>
            <person name="de Camargo Z.P."/>
            <person name="Felipe M.S."/>
        </authorList>
    </citation>
    <scope>NUCLEOTIDE SEQUENCE [LARGE SCALE GENOMIC DNA]</scope>
    <source>
        <strain evidence="7 8">1099-18</strain>
    </source>
</reference>
<comment type="caution">
    <text evidence="7">The sequence shown here is derived from an EMBL/GenBank/DDBJ whole genome shotgun (WGS) entry which is preliminary data.</text>
</comment>
<feature type="transmembrane region" description="Helical" evidence="5">
    <location>
        <begin position="395"/>
        <end position="414"/>
    </location>
</feature>
<dbReference type="RefSeq" id="XP_016582619.1">
    <property type="nucleotide sequence ID" value="XM_016727472.1"/>
</dbReference>
<evidence type="ECO:0000256" key="1">
    <source>
        <dbReference type="ARBA" id="ARBA00004141"/>
    </source>
</evidence>
<dbReference type="Proteomes" id="UP000033710">
    <property type="component" value="Unassembled WGS sequence"/>
</dbReference>
<dbReference type="GO" id="GO:0016020">
    <property type="term" value="C:membrane"/>
    <property type="evidence" value="ECO:0007669"/>
    <property type="project" value="UniProtKB-SubCell"/>
</dbReference>
<dbReference type="PROSITE" id="PS50850">
    <property type="entry name" value="MFS"/>
    <property type="match status" value="1"/>
</dbReference>
<organism evidence="7 8">
    <name type="scientific">Sporothrix schenckii 1099-18</name>
    <dbReference type="NCBI Taxonomy" id="1397361"/>
    <lineage>
        <taxon>Eukaryota</taxon>
        <taxon>Fungi</taxon>
        <taxon>Dikarya</taxon>
        <taxon>Ascomycota</taxon>
        <taxon>Pezizomycotina</taxon>
        <taxon>Sordariomycetes</taxon>
        <taxon>Sordariomycetidae</taxon>
        <taxon>Ophiostomatales</taxon>
        <taxon>Ophiostomataceae</taxon>
        <taxon>Sporothrix</taxon>
    </lineage>
</organism>
<protein>
    <submittedName>
        <fullName evidence="7">MFS transporter</fullName>
    </submittedName>
</protein>
<sequence length="512" mass="55312">MASTTHEETPLLADDRIDSDVDAGLARPGAGTDDDENAVAGSVTAAHRRRVMIVIFAQVIMIDFAAFFLDVPQTSILERIICDRYYNTDGAKSGADDGTISVLPDCTAGPVQTELATITQMLNTFNRLPGLFVAIPLGMAADRYGRRPIIILVLVGALLQDAMAKVVLWRPDLFAPRLIWLSSLAGFVGGSDAVASSVVYLVVADVVSPQERAQVFFALTACQKIGEIAGTPLSSLLMYTFSPWTPYFLSTALTLLAFAVLLLYLPETLQKTKTVQSVEASDADEEAEEATHDASARTESVPRAIVRKFRPLLKTNIVAVILAFFVSALGRQATSFLLQYIHQRFNWTYEKVDKQASILVTLRAAVDLALLSVGLPLFNRILVQRYTQNVYAKDLLISRMSAAFFSVGSLAIALAPIVPLVALGIIIFALGSGFPPAARSLATSFVRQDEAGLLYTALALAQTIGGLTAGPLLAFSFEWSVNHLGHDWTGIPFVLVAGLFAFAFMALTFVRI</sequence>
<proteinExistence type="predicted"/>
<dbReference type="GO" id="GO:0022857">
    <property type="term" value="F:transmembrane transporter activity"/>
    <property type="evidence" value="ECO:0007669"/>
    <property type="project" value="InterPro"/>
</dbReference>